<organism evidence="3 4">
    <name type="scientific">Caenorhabditis nigoni</name>
    <dbReference type="NCBI Taxonomy" id="1611254"/>
    <lineage>
        <taxon>Eukaryota</taxon>
        <taxon>Metazoa</taxon>
        <taxon>Ecdysozoa</taxon>
        <taxon>Nematoda</taxon>
        <taxon>Chromadorea</taxon>
        <taxon>Rhabditida</taxon>
        <taxon>Rhabditina</taxon>
        <taxon>Rhabditomorpha</taxon>
        <taxon>Rhabditoidea</taxon>
        <taxon>Rhabditidae</taxon>
        <taxon>Peloderinae</taxon>
        <taxon>Caenorhabditis</taxon>
    </lineage>
</organism>
<feature type="signal peptide" evidence="2">
    <location>
        <begin position="1"/>
        <end position="19"/>
    </location>
</feature>
<evidence type="ECO:0000256" key="2">
    <source>
        <dbReference type="SAM" id="SignalP"/>
    </source>
</evidence>
<keyword evidence="4" id="KW-1185">Reference proteome</keyword>
<protein>
    <submittedName>
        <fullName evidence="3">Uncharacterized protein</fullName>
    </submittedName>
</protein>
<proteinExistence type="predicted"/>
<name>A0A2G5THV6_9PELO</name>
<reference evidence="4" key="1">
    <citation type="submission" date="2017-10" db="EMBL/GenBank/DDBJ databases">
        <title>Rapid genome shrinkage in a self-fertile nematode reveals novel sperm competition proteins.</title>
        <authorList>
            <person name="Yin D."/>
            <person name="Schwarz E.M."/>
            <person name="Thomas C.G."/>
            <person name="Felde R.L."/>
            <person name="Korf I.F."/>
            <person name="Cutter A.D."/>
            <person name="Schartner C.M."/>
            <person name="Ralston E.J."/>
            <person name="Meyer B.J."/>
            <person name="Haag E.S."/>
        </authorList>
    </citation>
    <scope>NUCLEOTIDE SEQUENCE [LARGE SCALE GENOMIC DNA]</scope>
    <source>
        <strain evidence="4">JU1422</strain>
    </source>
</reference>
<comment type="caution">
    <text evidence="3">The sequence shown here is derived from an EMBL/GenBank/DDBJ whole genome shotgun (WGS) entry which is preliminary data.</text>
</comment>
<accession>A0A2G5THV6</accession>
<evidence type="ECO:0000313" key="4">
    <source>
        <dbReference type="Proteomes" id="UP000230233"/>
    </source>
</evidence>
<dbReference type="AlphaFoldDB" id="A0A2G5THV6"/>
<dbReference type="EMBL" id="PDUG01000005">
    <property type="protein sequence ID" value="PIC26641.1"/>
    <property type="molecule type" value="Genomic_DNA"/>
</dbReference>
<evidence type="ECO:0000313" key="3">
    <source>
        <dbReference type="EMBL" id="PIC26641.1"/>
    </source>
</evidence>
<gene>
    <name evidence="3" type="primary">Cni-T11F9.22</name>
    <name evidence="3" type="synonym">Cnig_chr_V.g19158</name>
    <name evidence="3" type="ORF">B9Z55_019158</name>
</gene>
<feature type="region of interest" description="Disordered" evidence="1">
    <location>
        <begin position="25"/>
        <end position="52"/>
    </location>
</feature>
<evidence type="ECO:0000256" key="1">
    <source>
        <dbReference type="SAM" id="MobiDB-lite"/>
    </source>
</evidence>
<feature type="chain" id="PRO_5013788052" evidence="2">
    <location>
        <begin position="20"/>
        <end position="66"/>
    </location>
</feature>
<dbReference type="OrthoDB" id="10488204at2759"/>
<dbReference type="Proteomes" id="UP000230233">
    <property type="component" value="Chromosome V"/>
</dbReference>
<keyword evidence="2" id="KW-0732">Signal</keyword>
<sequence length="66" mass="7494">MRFSIVLLLLLSIIPLSFGNETIDSKTPSGKKKLIPKDYAGSEAHSTDPEKMKKMQMLQPKFRLMN</sequence>